<dbReference type="Proteomes" id="UP000580910">
    <property type="component" value="Unassembled WGS sequence"/>
</dbReference>
<accession>A0A7W3J262</accession>
<comment type="similarity">
    <text evidence="1">Belongs to the enoyl-CoA hydratase/isomerase family.</text>
</comment>
<dbReference type="InterPro" id="IPR029045">
    <property type="entry name" value="ClpP/crotonase-like_dom_sf"/>
</dbReference>
<dbReference type="SUPFAM" id="SSF52096">
    <property type="entry name" value="ClpP/crotonase"/>
    <property type="match status" value="1"/>
</dbReference>
<dbReference type="Pfam" id="PF00378">
    <property type="entry name" value="ECH_1"/>
    <property type="match status" value="1"/>
</dbReference>
<organism evidence="2 3">
    <name type="scientific">Nocardioides ginsengisegetis</name>
    <dbReference type="NCBI Taxonomy" id="661491"/>
    <lineage>
        <taxon>Bacteria</taxon>
        <taxon>Bacillati</taxon>
        <taxon>Actinomycetota</taxon>
        <taxon>Actinomycetes</taxon>
        <taxon>Propionibacteriales</taxon>
        <taxon>Nocardioidaceae</taxon>
        <taxon>Nocardioides</taxon>
    </lineage>
</organism>
<dbReference type="GO" id="GO:0016853">
    <property type="term" value="F:isomerase activity"/>
    <property type="evidence" value="ECO:0007669"/>
    <property type="project" value="UniProtKB-KW"/>
</dbReference>
<evidence type="ECO:0000256" key="1">
    <source>
        <dbReference type="ARBA" id="ARBA00005254"/>
    </source>
</evidence>
<comment type="caution">
    <text evidence="2">The sequence shown here is derived from an EMBL/GenBank/DDBJ whole genome shotgun (WGS) entry which is preliminary data.</text>
</comment>
<dbReference type="EC" id="5.3.3.18" evidence="2"/>
<dbReference type="AlphaFoldDB" id="A0A7W3J262"/>
<dbReference type="InterPro" id="IPR001753">
    <property type="entry name" value="Enoyl-CoA_hydra/iso"/>
</dbReference>
<keyword evidence="3" id="KW-1185">Reference proteome</keyword>
<reference evidence="2 3" key="1">
    <citation type="submission" date="2020-07" db="EMBL/GenBank/DDBJ databases">
        <title>Sequencing the genomes of 1000 actinobacteria strains.</title>
        <authorList>
            <person name="Klenk H.-P."/>
        </authorList>
    </citation>
    <scope>NUCLEOTIDE SEQUENCE [LARGE SCALE GENOMIC DNA]</scope>
    <source>
        <strain evidence="2 3">DSM 21349</strain>
    </source>
</reference>
<name>A0A7W3J262_9ACTN</name>
<protein>
    <submittedName>
        <fullName evidence="2">2-(1,2-epoxy-1,2-dihydrophenyl)acetyl-CoA isomerase</fullName>
        <ecNumber evidence="2">5.3.3.18</ecNumber>
    </submittedName>
</protein>
<keyword evidence="2" id="KW-0413">Isomerase</keyword>
<dbReference type="CDD" id="cd06558">
    <property type="entry name" value="crotonase-like"/>
    <property type="match status" value="1"/>
</dbReference>
<proteinExistence type="inferred from homology"/>
<gene>
    <name evidence="2" type="ORF">FB382_003209</name>
</gene>
<dbReference type="PANTHER" id="PTHR43802:SF1">
    <property type="entry name" value="IP11341P-RELATED"/>
    <property type="match status" value="1"/>
</dbReference>
<dbReference type="Gene3D" id="3.90.226.10">
    <property type="entry name" value="2-enoyl-CoA Hydratase, Chain A, domain 1"/>
    <property type="match status" value="1"/>
</dbReference>
<sequence length="227" mass="23197">MFDQPGKKNAIDAPGWEVLAKALVDFEADRAARVLVLTGAEGEFCSGADLGGGITGSAESVASKLREVGDIIARLHAMPKPTLAVVPGVAAGVGLSLALCCDVVVAADRARFGAIFARVGLTPDGGASWLLPRLVGAARAKELVLTGRVIDATEADRIGLVNRVVATKDLVTIGDDLAEQLAACSPVVAAESLALLDASWTRTFDEALAAEVDAQQAAVAARPGKDS</sequence>
<dbReference type="EMBL" id="JACGXA010000001">
    <property type="protein sequence ID" value="MBA8804918.1"/>
    <property type="molecule type" value="Genomic_DNA"/>
</dbReference>
<evidence type="ECO:0000313" key="3">
    <source>
        <dbReference type="Proteomes" id="UP000580910"/>
    </source>
</evidence>
<evidence type="ECO:0000313" key="2">
    <source>
        <dbReference type="EMBL" id="MBA8804918.1"/>
    </source>
</evidence>
<dbReference type="PANTHER" id="PTHR43802">
    <property type="entry name" value="ENOYL-COA HYDRATASE"/>
    <property type="match status" value="1"/>
</dbReference>